<comment type="caution">
    <text evidence="1">The sequence shown here is derived from an EMBL/GenBank/DDBJ whole genome shotgun (WGS) entry which is preliminary data.</text>
</comment>
<proteinExistence type="predicted"/>
<dbReference type="STRING" id="1338436.LK10_09770"/>
<dbReference type="RefSeq" id="WP_043122958.1">
    <property type="nucleotide sequence ID" value="NZ_JTDL01000104.1"/>
</dbReference>
<dbReference type="Proteomes" id="UP000030982">
    <property type="component" value="Unassembled WGS sequence"/>
</dbReference>
<accession>A0A0B2AHN7</accession>
<organism evidence="1 2">
    <name type="scientific">Sinomonas humi</name>
    <dbReference type="NCBI Taxonomy" id="1338436"/>
    <lineage>
        <taxon>Bacteria</taxon>
        <taxon>Bacillati</taxon>
        <taxon>Actinomycetota</taxon>
        <taxon>Actinomycetes</taxon>
        <taxon>Micrococcales</taxon>
        <taxon>Micrococcaceae</taxon>
        <taxon>Sinomonas</taxon>
    </lineage>
</organism>
<sequence>MSFLRVYRRRDDATLEFREAWYDDEAAQFVVNHGVVGHVSTTKETNDVDAAAAEGLLDAFASQCEEDGFAEVPEADQDRVAAQFALKSQAGTERDRFLEQQAVRALTGHLAWRGLGTVEESSIGAGRLTIFMRTVDAAKAVTAIKTCLRENTSDFTKLSIAVARADAPEDFKLRHAPTGIRSFSL</sequence>
<protein>
    <submittedName>
        <fullName evidence="1">Uncharacterized protein</fullName>
    </submittedName>
</protein>
<reference evidence="1 2" key="1">
    <citation type="submission" date="2014-09" db="EMBL/GenBank/DDBJ databases">
        <title>Genome sequence of Sinomonas sp. MUSC 117.</title>
        <authorList>
            <person name="Lee L.-H."/>
        </authorList>
    </citation>
    <scope>NUCLEOTIDE SEQUENCE [LARGE SCALE GENOMIC DNA]</scope>
    <source>
        <strain evidence="1 2">MUSC 117</strain>
    </source>
</reference>
<name>A0A0B2AHN7_9MICC</name>
<dbReference type="EMBL" id="JTDL01000104">
    <property type="protein sequence ID" value="KHL03072.1"/>
    <property type="molecule type" value="Genomic_DNA"/>
</dbReference>
<dbReference type="OrthoDB" id="4966798at2"/>
<evidence type="ECO:0000313" key="2">
    <source>
        <dbReference type="Proteomes" id="UP000030982"/>
    </source>
</evidence>
<gene>
    <name evidence="1" type="ORF">LK10_09770</name>
</gene>
<dbReference type="AlphaFoldDB" id="A0A0B2AHN7"/>
<keyword evidence="2" id="KW-1185">Reference proteome</keyword>
<evidence type="ECO:0000313" key="1">
    <source>
        <dbReference type="EMBL" id="KHL03072.1"/>
    </source>
</evidence>